<evidence type="ECO:0000313" key="2">
    <source>
        <dbReference type="Proteomes" id="UP001165960"/>
    </source>
</evidence>
<sequence length="57" mass="6085">MFAEDLVKELAHLQAQNDMPSSEIAHLKDGVPTQLGPGPNPGHALVTLESKCIPKPL</sequence>
<protein>
    <submittedName>
        <fullName evidence="1">Uncharacterized protein</fullName>
    </submittedName>
</protein>
<evidence type="ECO:0000313" key="1">
    <source>
        <dbReference type="EMBL" id="KAJ9050461.1"/>
    </source>
</evidence>
<comment type="caution">
    <text evidence="1">The sequence shown here is derived from an EMBL/GenBank/DDBJ whole genome shotgun (WGS) entry which is preliminary data.</text>
</comment>
<keyword evidence="2" id="KW-1185">Reference proteome</keyword>
<proteinExistence type="predicted"/>
<dbReference type="EMBL" id="QTSX02007153">
    <property type="protein sequence ID" value="KAJ9050461.1"/>
    <property type="molecule type" value="Genomic_DNA"/>
</dbReference>
<organism evidence="1 2">
    <name type="scientific">Entomophthora muscae</name>
    <dbReference type="NCBI Taxonomy" id="34485"/>
    <lineage>
        <taxon>Eukaryota</taxon>
        <taxon>Fungi</taxon>
        <taxon>Fungi incertae sedis</taxon>
        <taxon>Zoopagomycota</taxon>
        <taxon>Entomophthoromycotina</taxon>
        <taxon>Entomophthoromycetes</taxon>
        <taxon>Entomophthorales</taxon>
        <taxon>Entomophthoraceae</taxon>
        <taxon>Entomophthora</taxon>
    </lineage>
</organism>
<dbReference type="Proteomes" id="UP001165960">
    <property type="component" value="Unassembled WGS sequence"/>
</dbReference>
<name>A0ACC2RK60_9FUNG</name>
<reference evidence="1" key="1">
    <citation type="submission" date="2022-04" db="EMBL/GenBank/DDBJ databases">
        <title>Genome of the entomopathogenic fungus Entomophthora muscae.</title>
        <authorList>
            <person name="Elya C."/>
            <person name="Lovett B.R."/>
            <person name="Lee E."/>
            <person name="Macias A.M."/>
            <person name="Hajek A.E."/>
            <person name="De Bivort B.L."/>
            <person name="Kasson M.T."/>
            <person name="De Fine Licht H.H."/>
            <person name="Stajich J.E."/>
        </authorList>
    </citation>
    <scope>NUCLEOTIDE SEQUENCE</scope>
    <source>
        <strain evidence="1">Berkeley</strain>
    </source>
</reference>
<gene>
    <name evidence="1" type="ORF">DSO57_1014120</name>
</gene>
<accession>A0ACC2RK60</accession>